<organism evidence="2 3">
    <name type="scientific">Tilletia indica</name>
    <dbReference type="NCBI Taxonomy" id="43049"/>
    <lineage>
        <taxon>Eukaryota</taxon>
        <taxon>Fungi</taxon>
        <taxon>Dikarya</taxon>
        <taxon>Basidiomycota</taxon>
        <taxon>Ustilaginomycotina</taxon>
        <taxon>Exobasidiomycetes</taxon>
        <taxon>Tilletiales</taxon>
        <taxon>Tilletiaceae</taxon>
        <taxon>Tilletia</taxon>
    </lineage>
</organism>
<feature type="compositionally biased region" description="Polar residues" evidence="1">
    <location>
        <begin position="131"/>
        <end position="148"/>
    </location>
</feature>
<feature type="compositionally biased region" description="Basic residues" evidence="1">
    <location>
        <begin position="18"/>
        <end position="27"/>
    </location>
</feature>
<keyword evidence="3" id="KW-1185">Reference proteome</keyword>
<dbReference type="Proteomes" id="UP000077521">
    <property type="component" value="Unassembled WGS sequence"/>
</dbReference>
<accession>A0A8T8SGD3</accession>
<protein>
    <submittedName>
        <fullName evidence="2">Uncharacterized protein</fullName>
    </submittedName>
</protein>
<proteinExistence type="predicted"/>
<name>A0A8T8SGD3_9BASI</name>
<evidence type="ECO:0000313" key="2">
    <source>
        <dbReference type="EMBL" id="KAE8239757.1"/>
    </source>
</evidence>
<evidence type="ECO:0000256" key="1">
    <source>
        <dbReference type="SAM" id="MobiDB-lite"/>
    </source>
</evidence>
<dbReference type="EMBL" id="LWDF02001239">
    <property type="protein sequence ID" value="KAE8239757.1"/>
    <property type="molecule type" value="Genomic_DNA"/>
</dbReference>
<gene>
    <name evidence="2" type="ORF">A4X13_0g8082</name>
</gene>
<sequence length="148" mass="16491">MPAPNPSSCLPAHRHRLAHRDHRHRPAHPANHPVSLRDHRPAHRDHHPVSLLIDIVLPIETIDIVLPILLLSDTIVLNIDTIFLPILPIDAIVLPTLLIDTIVRSQPPAREQHPPAHHPRPRQLPLPGTRPQGQTHGAFTQGTESDIS</sequence>
<dbReference type="AlphaFoldDB" id="A0A8T8SGD3"/>
<comment type="caution">
    <text evidence="2">The sequence shown here is derived from an EMBL/GenBank/DDBJ whole genome shotgun (WGS) entry which is preliminary data.</text>
</comment>
<evidence type="ECO:0000313" key="3">
    <source>
        <dbReference type="Proteomes" id="UP000077521"/>
    </source>
</evidence>
<feature type="region of interest" description="Disordered" evidence="1">
    <location>
        <begin position="105"/>
        <end position="148"/>
    </location>
</feature>
<feature type="region of interest" description="Disordered" evidence="1">
    <location>
        <begin position="18"/>
        <end position="42"/>
    </location>
</feature>
<reference evidence="2" key="1">
    <citation type="submission" date="2016-04" db="EMBL/GenBank/DDBJ databases">
        <authorList>
            <person name="Nguyen H.D."/>
            <person name="Samba Siva P."/>
            <person name="Cullis J."/>
            <person name="Levesque C.A."/>
            <person name="Hambleton S."/>
        </authorList>
    </citation>
    <scope>NUCLEOTIDE SEQUENCE</scope>
    <source>
        <strain evidence="2">DAOMC 236416</strain>
    </source>
</reference>
<reference evidence="2" key="2">
    <citation type="journal article" date="2019" name="IMA Fungus">
        <title>Genome sequencing and comparison of five Tilletia species to identify candidate genes for the detection of regulated species infecting wheat.</title>
        <authorList>
            <person name="Nguyen H.D.T."/>
            <person name="Sultana T."/>
            <person name="Kesanakurti P."/>
            <person name="Hambleton S."/>
        </authorList>
    </citation>
    <scope>NUCLEOTIDE SEQUENCE</scope>
    <source>
        <strain evidence="2">DAOMC 236416</strain>
    </source>
</reference>